<keyword evidence="2" id="KW-1185">Reference proteome</keyword>
<evidence type="ECO:0000313" key="1">
    <source>
        <dbReference type="EMBL" id="CUS04290.2"/>
    </source>
</evidence>
<protein>
    <submittedName>
        <fullName evidence="1">Uncharacterized protein</fullName>
    </submittedName>
</protein>
<accession>A0A160T691</accession>
<gene>
    <name evidence="1" type="ORF">CFX0092_A2411</name>
</gene>
<sequence>MFQYPLSGRRLCSQRDGRWVIVDLVFQYPLSGRRLCSN</sequence>
<reference evidence="1" key="1">
    <citation type="submission" date="2016-01" db="EMBL/GenBank/DDBJ databases">
        <authorList>
            <person name="Mcilroy J.S."/>
            <person name="Karst M S."/>
            <person name="Albertsen M."/>
        </authorList>
    </citation>
    <scope>NUCLEOTIDE SEQUENCE</scope>
    <source>
        <strain evidence="1">Cfx-K</strain>
    </source>
</reference>
<dbReference type="KEGG" id="pbf:CFX0092_A2411"/>
<proteinExistence type="predicted"/>
<name>A0A160T691_9CHLR</name>
<dbReference type="AlphaFoldDB" id="A0A160T691"/>
<dbReference type="EMBL" id="LN890655">
    <property type="protein sequence ID" value="CUS04290.2"/>
    <property type="molecule type" value="Genomic_DNA"/>
</dbReference>
<dbReference type="Proteomes" id="UP000215027">
    <property type="component" value="Chromosome I"/>
</dbReference>
<organism evidence="1 2">
    <name type="scientific">Candidatus Promineifilum breve</name>
    <dbReference type="NCBI Taxonomy" id="1806508"/>
    <lineage>
        <taxon>Bacteria</taxon>
        <taxon>Bacillati</taxon>
        <taxon>Chloroflexota</taxon>
        <taxon>Ardenticatenia</taxon>
        <taxon>Candidatus Promineifilales</taxon>
        <taxon>Candidatus Promineifilaceae</taxon>
        <taxon>Candidatus Promineifilum</taxon>
    </lineage>
</organism>
<evidence type="ECO:0000313" key="2">
    <source>
        <dbReference type="Proteomes" id="UP000215027"/>
    </source>
</evidence>